<dbReference type="PANTHER" id="PTHR34983">
    <property type="entry name" value="ARABINOGALACTAN ENDO-BETA-1,4-GALACTANASE A"/>
    <property type="match status" value="1"/>
</dbReference>
<keyword evidence="5 7" id="KW-0378">Hydrolase</keyword>
<protein>
    <recommendedName>
        <fullName evidence="4 7">Arabinogalactan endo-beta-1,4-galactanase</fullName>
        <ecNumber evidence="4 7">3.2.1.89</ecNumber>
    </recommendedName>
</protein>
<dbReference type="InterPro" id="IPR008964">
    <property type="entry name" value="Invasin/intimin_cell_adhesion"/>
</dbReference>
<evidence type="ECO:0000259" key="8">
    <source>
        <dbReference type="Pfam" id="PF18565"/>
    </source>
</evidence>
<dbReference type="Proteomes" id="UP000638732">
    <property type="component" value="Unassembled WGS sequence"/>
</dbReference>
<evidence type="ECO:0000313" key="10">
    <source>
        <dbReference type="Proteomes" id="UP000638732"/>
    </source>
</evidence>
<dbReference type="SUPFAM" id="SSF49373">
    <property type="entry name" value="Invasin/intimin cell-adhesion fragments"/>
    <property type="match status" value="1"/>
</dbReference>
<evidence type="ECO:0000256" key="5">
    <source>
        <dbReference type="ARBA" id="ARBA00022801"/>
    </source>
</evidence>
<keyword evidence="6 7" id="KW-0326">Glycosidase</keyword>
<reference evidence="9" key="1">
    <citation type="submission" date="2020-01" db="EMBL/GenBank/DDBJ databases">
        <authorList>
            <person name="Seo Y.L."/>
        </authorList>
    </citation>
    <scope>NUCLEOTIDE SEQUENCE</scope>
    <source>
        <strain evidence="9">R11</strain>
    </source>
</reference>
<dbReference type="AlphaFoldDB" id="A0A965ZCV8"/>
<comment type="caution">
    <text evidence="9">The sequence shown here is derived from an EMBL/GenBank/DDBJ whole genome shotgun (WGS) entry which is preliminary data.</text>
</comment>
<dbReference type="InterPro" id="IPR011683">
    <property type="entry name" value="Glyco_hydro_53"/>
</dbReference>
<proteinExistence type="inferred from homology"/>
<evidence type="ECO:0000313" key="9">
    <source>
        <dbReference type="EMBL" id="NCD68688.1"/>
    </source>
</evidence>
<comment type="similarity">
    <text evidence="3 7">Belongs to the glycosyl hydrolase 53 family.</text>
</comment>
<evidence type="ECO:0000256" key="4">
    <source>
        <dbReference type="ARBA" id="ARBA00012556"/>
    </source>
</evidence>
<dbReference type="EMBL" id="WWEO01000039">
    <property type="protein sequence ID" value="NCD68688.1"/>
    <property type="molecule type" value="Genomic_DNA"/>
</dbReference>
<name>A0A965ZCV8_9SPHI</name>
<dbReference type="Gene3D" id="2.60.40.10">
    <property type="entry name" value="Immunoglobulins"/>
    <property type="match status" value="1"/>
</dbReference>
<comment type="catalytic activity">
    <reaction evidence="1 7">
        <text>The enzyme specifically hydrolyzes (1-&gt;4)-beta-D-galactosidic linkages in type I arabinogalactans.</text>
        <dbReference type="EC" id="3.2.1.89"/>
    </reaction>
</comment>
<organism evidence="9 10">
    <name type="scientific">Mucilaginibacter agri</name>
    <dbReference type="NCBI Taxonomy" id="2695265"/>
    <lineage>
        <taxon>Bacteria</taxon>
        <taxon>Pseudomonadati</taxon>
        <taxon>Bacteroidota</taxon>
        <taxon>Sphingobacteriia</taxon>
        <taxon>Sphingobacteriales</taxon>
        <taxon>Sphingobacteriaceae</taxon>
        <taxon>Mucilaginibacter</taxon>
    </lineage>
</organism>
<sequence length="469" mass="52340">MKIRATYFLLLVLNFTCFFEHAGAQIAEPAKATEVVITPYKTTMLADSKDEAQIKVVVIDKNGKEVPGSDQLIKFTIVGDAVISKLSDQQQFNEFGLPDQIITEGKLHNGILWVTLKAGQKKGVVKFEAKAEGLYPGSTEIRLVQPSVAHKVTTLVYSPKKVPGKILGADISFLPELEAKGVKFSDKGVQKDAIQILKDHGFNYIRLRIFNNPARDSGYSPKAGFCDLEHTKQMAKRAKAAGFKLLLDFHYSDYWADPQQQYKPAAWRGQDFNALKHSVYTYTVDVLRQLKSQGTLPDMVQVGNEINHGMIWPEGEINNLDSLAELVYMGVSGVKAVDSSIPVMLHVALGGQNAESRFFFDNMVSRNVPFDVIGLSYYPKWHGTTADLKANMADMATRYNRQVMVAEYTQLKTEVNDIAFNVPDNKALGTFIWEPLNTWEQIFDKDGKSNALINLYDGIAQKYSIPPAK</sequence>
<evidence type="ECO:0000256" key="2">
    <source>
        <dbReference type="ARBA" id="ARBA00007401"/>
    </source>
</evidence>
<dbReference type="SUPFAM" id="SSF51445">
    <property type="entry name" value="(Trans)glycosidases"/>
    <property type="match status" value="1"/>
</dbReference>
<dbReference type="Pfam" id="PF18565">
    <property type="entry name" value="Glyco_hydro2_C5"/>
    <property type="match status" value="1"/>
</dbReference>
<dbReference type="GO" id="GO:0045490">
    <property type="term" value="P:pectin catabolic process"/>
    <property type="evidence" value="ECO:0007669"/>
    <property type="project" value="TreeGrafter"/>
</dbReference>
<gene>
    <name evidence="9" type="ORF">GSY63_04900</name>
</gene>
<dbReference type="Pfam" id="PF07745">
    <property type="entry name" value="Glyco_hydro_53"/>
    <property type="match status" value="1"/>
</dbReference>
<evidence type="ECO:0000256" key="1">
    <source>
        <dbReference type="ARBA" id="ARBA00001695"/>
    </source>
</evidence>
<dbReference type="RefSeq" id="WP_166584711.1">
    <property type="nucleotide sequence ID" value="NZ_WWEO01000039.1"/>
</dbReference>
<dbReference type="InterPro" id="IPR013783">
    <property type="entry name" value="Ig-like_fold"/>
</dbReference>
<feature type="chain" id="PRO_5038163971" description="Arabinogalactan endo-beta-1,4-galactanase" evidence="7">
    <location>
        <begin position="23"/>
        <end position="469"/>
    </location>
</feature>
<keyword evidence="7" id="KW-0732">Signal</keyword>
<dbReference type="EC" id="3.2.1.89" evidence="4 7"/>
<accession>A0A965ZCV8</accession>
<evidence type="ECO:0000256" key="3">
    <source>
        <dbReference type="ARBA" id="ARBA00010687"/>
    </source>
</evidence>
<dbReference type="InterPro" id="IPR040605">
    <property type="entry name" value="Glyco_hydro2_dom5"/>
</dbReference>
<comment type="similarity">
    <text evidence="2">Belongs to the glycosyl hydrolase 2 family.</text>
</comment>
<feature type="signal peptide" evidence="7">
    <location>
        <begin position="1"/>
        <end position="22"/>
    </location>
</feature>
<feature type="domain" description="Glycoside hydrolase family 2" evidence="8">
    <location>
        <begin position="37"/>
        <end position="138"/>
    </location>
</feature>
<evidence type="ECO:0000256" key="7">
    <source>
        <dbReference type="RuleBase" id="RU361192"/>
    </source>
</evidence>
<dbReference type="GO" id="GO:0015926">
    <property type="term" value="F:glucosidase activity"/>
    <property type="evidence" value="ECO:0007669"/>
    <property type="project" value="InterPro"/>
</dbReference>
<dbReference type="GO" id="GO:0031218">
    <property type="term" value="F:arabinogalactan endo-1,4-beta-galactosidase activity"/>
    <property type="evidence" value="ECO:0007669"/>
    <property type="project" value="UniProtKB-EC"/>
</dbReference>
<keyword evidence="10" id="KW-1185">Reference proteome</keyword>
<dbReference type="Gene3D" id="3.20.20.80">
    <property type="entry name" value="Glycosidases"/>
    <property type="match status" value="1"/>
</dbReference>
<evidence type="ECO:0000256" key="6">
    <source>
        <dbReference type="ARBA" id="ARBA00023295"/>
    </source>
</evidence>
<reference evidence="9" key="2">
    <citation type="submission" date="2020-10" db="EMBL/GenBank/DDBJ databases">
        <title>Mucilaginibacter sp. nov., isolated from soil.</title>
        <authorList>
            <person name="Jeon C.O."/>
        </authorList>
    </citation>
    <scope>NUCLEOTIDE SEQUENCE</scope>
    <source>
        <strain evidence="9">R11</strain>
    </source>
</reference>
<dbReference type="PANTHER" id="PTHR34983:SF1">
    <property type="entry name" value="ARABINOGALACTAN ENDO-BETA-1,4-GALACTANASE A"/>
    <property type="match status" value="1"/>
</dbReference>
<dbReference type="InterPro" id="IPR017853">
    <property type="entry name" value="GH"/>
</dbReference>